<evidence type="ECO:0000256" key="1">
    <source>
        <dbReference type="SAM" id="SignalP"/>
    </source>
</evidence>
<reference evidence="3" key="1">
    <citation type="submission" date="2014-07" db="EMBL/GenBank/DDBJ databases">
        <title>Genome sequencing of plant-pathogenic Streptomyces species.</title>
        <authorList>
            <person name="Harrison J."/>
            <person name="Sapp M."/>
            <person name="Thwaites R."/>
            <person name="Studholme D.J."/>
        </authorList>
    </citation>
    <scope>NUCLEOTIDE SEQUENCE [LARGE SCALE GENOMIC DNA]</scope>
    <source>
        <strain evidence="3">NCPPB 4445</strain>
    </source>
</reference>
<proteinExistence type="predicted"/>
<feature type="signal peptide" evidence="1">
    <location>
        <begin position="1"/>
        <end position="26"/>
    </location>
</feature>
<comment type="caution">
    <text evidence="2">The sequence shown here is derived from an EMBL/GenBank/DDBJ whole genome shotgun (WGS) entry which is preliminary data.</text>
</comment>
<organism evidence="2 3">
    <name type="scientific">Streptomyces acidiscabies</name>
    <dbReference type="NCBI Taxonomy" id="42234"/>
    <lineage>
        <taxon>Bacteria</taxon>
        <taxon>Bacillati</taxon>
        <taxon>Actinomycetota</taxon>
        <taxon>Actinomycetes</taxon>
        <taxon>Kitasatosporales</taxon>
        <taxon>Streptomycetaceae</taxon>
        <taxon>Streptomyces</taxon>
    </lineage>
</organism>
<dbReference type="Proteomes" id="UP000037151">
    <property type="component" value="Unassembled WGS sequence"/>
</dbReference>
<accession>A0A0L0K9G0</accession>
<dbReference type="RefSeq" id="WP_050371275.1">
    <property type="nucleotide sequence ID" value="NZ_KQ257820.1"/>
</dbReference>
<dbReference type="AlphaFoldDB" id="A0A0L0K9G0"/>
<evidence type="ECO:0008006" key="4">
    <source>
        <dbReference type="Google" id="ProtNLM"/>
    </source>
</evidence>
<feature type="chain" id="PRO_5005542331" description="DUF333 domain-containing protein" evidence="1">
    <location>
        <begin position="27"/>
        <end position="74"/>
    </location>
</feature>
<evidence type="ECO:0000313" key="2">
    <source>
        <dbReference type="EMBL" id="KND34491.1"/>
    </source>
</evidence>
<name>A0A0L0K9G0_9ACTN</name>
<dbReference type="PATRIC" id="fig|42234.21.peg.3311"/>
<sequence>MRKIGLAFAAGVAGVAVFAGSGSAQALTFNNDPCLDLSQIQICERGTLYGFVQPAGPTLNPCGMPWQSRVVGSC</sequence>
<protein>
    <recommendedName>
        <fullName evidence="4">DUF333 domain-containing protein</fullName>
    </recommendedName>
</protein>
<keyword evidence="1" id="KW-0732">Signal</keyword>
<dbReference type="EMBL" id="JPPY01000109">
    <property type="protein sequence ID" value="KND34491.1"/>
    <property type="molecule type" value="Genomic_DNA"/>
</dbReference>
<evidence type="ECO:0000313" key="3">
    <source>
        <dbReference type="Proteomes" id="UP000037151"/>
    </source>
</evidence>
<gene>
    <name evidence="2" type="ORF">IQ63_16085</name>
</gene>